<evidence type="ECO:0000313" key="1">
    <source>
        <dbReference type="EMBL" id="NMQ07140.1"/>
    </source>
</evidence>
<sequence length="109" mass="11763">MVASVKLNDKEPRELEVDLKKKSRSADGLGQLLIEARNSSRRSRIPNWFIETLTASTGQRTGDAVDLAGLKGGSEYRYGFVHLGGARNRVDIHAIAAITPGPGSHTPIP</sequence>
<protein>
    <submittedName>
        <fullName evidence="1">Uncharacterized protein</fullName>
    </submittedName>
</protein>
<accession>A0ABX1TF11</accession>
<dbReference type="Proteomes" id="UP000886469">
    <property type="component" value="Unassembled WGS sequence"/>
</dbReference>
<gene>
    <name evidence="1" type="ORF">E4Q08_18795</name>
</gene>
<dbReference type="EMBL" id="SPMX01000065">
    <property type="protein sequence ID" value="NMQ07140.1"/>
    <property type="molecule type" value="Genomic_DNA"/>
</dbReference>
<proteinExistence type="predicted"/>
<keyword evidence="2" id="KW-1185">Reference proteome</keyword>
<evidence type="ECO:0000313" key="2">
    <source>
        <dbReference type="Proteomes" id="UP000886469"/>
    </source>
</evidence>
<organism evidence="1 2">
    <name type="scientific">Candidatus Accumulibacter contiguus</name>
    <dbReference type="NCBI Taxonomy" id="2954381"/>
    <lineage>
        <taxon>Bacteria</taxon>
        <taxon>Pseudomonadati</taxon>
        <taxon>Pseudomonadota</taxon>
        <taxon>Betaproteobacteria</taxon>
        <taxon>Candidatus Accumulibacter</taxon>
    </lineage>
</organism>
<name>A0ABX1TF11_9PROT</name>
<reference evidence="1" key="1">
    <citation type="submission" date="2019-03" db="EMBL/GenBank/DDBJ databases">
        <title>Metabolic reconstructions from genomes of highly enriched 'Candidatus Accumulibacter' and 'Candidatus Competibacter' bioreactor populations.</title>
        <authorList>
            <person name="Annavajhala M.K."/>
            <person name="Welles L."/>
            <person name="Abbas B."/>
            <person name="Sorokin D."/>
            <person name="Park H."/>
            <person name="Van Loosdrecht M."/>
            <person name="Chandran K."/>
        </authorList>
    </citation>
    <scope>NUCLEOTIDE SEQUENCE</scope>
    <source>
        <strain evidence="1">SBR_L</strain>
    </source>
</reference>
<comment type="caution">
    <text evidence="1">The sequence shown here is derived from an EMBL/GenBank/DDBJ whole genome shotgun (WGS) entry which is preliminary data.</text>
</comment>